<name>A0A067N3M7_BOTB1</name>
<gene>
    <name evidence="1" type="ORF">BOTBODRAFT_510282</name>
</gene>
<protein>
    <submittedName>
        <fullName evidence="1">Uncharacterized protein</fullName>
    </submittedName>
</protein>
<reference evidence="2" key="1">
    <citation type="journal article" date="2014" name="Proc. Natl. Acad. Sci. U.S.A.">
        <title>Extensive sampling of basidiomycete genomes demonstrates inadequacy of the white-rot/brown-rot paradigm for wood decay fungi.</title>
        <authorList>
            <person name="Riley R."/>
            <person name="Salamov A.A."/>
            <person name="Brown D.W."/>
            <person name="Nagy L.G."/>
            <person name="Floudas D."/>
            <person name="Held B.W."/>
            <person name="Levasseur A."/>
            <person name="Lombard V."/>
            <person name="Morin E."/>
            <person name="Otillar R."/>
            <person name="Lindquist E.A."/>
            <person name="Sun H."/>
            <person name="LaButti K.M."/>
            <person name="Schmutz J."/>
            <person name="Jabbour D."/>
            <person name="Luo H."/>
            <person name="Baker S.E."/>
            <person name="Pisabarro A.G."/>
            <person name="Walton J.D."/>
            <person name="Blanchette R.A."/>
            <person name="Henrissat B."/>
            <person name="Martin F."/>
            <person name="Cullen D."/>
            <person name="Hibbett D.S."/>
            <person name="Grigoriev I.V."/>
        </authorList>
    </citation>
    <scope>NUCLEOTIDE SEQUENCE [LARGE SCALE GENOMIC DNA]</scope>
    <source>
        <strain evidence="2">FD-172 SS1</strain>
    </source>
</reference>
<dbReference type="InParanoid" id="A0A067N3M7"/>
<dbReference type="EMBL" id="KL198021">
    <property type="protein sequence ID" value="KDQ18336.1"/>
    <property type="molecule type" value="Genomic_DNA"/>
</dbReference>
<sequence>MVGYERRGTAARWYNLSPCYWTVLDAHWQSIDAAPHSFVHQRLYERSSTCLRSQPFAFSALACSFIPRFFTLLGYEWIPELAGISRHHLASLSVNVVVVFTHDASFLALRGSHNIRTASDAPTLLSSFSYSIGASYTRTSSLPTLPQSSSSAHRCACARFFSAFAVAFHPRFSPRITLSAVSGTVLRPSESALCSFLTRWLFSRFTPFSLVFSYGNCHCPAAISRCFRRCWDRFCTHASHAMNCFHFGCRSLSLDILLAVSRISLARS</sequence>
<organism evidence="1 2">
    <name type="scientific">Botryobasidium botryosum (strain FD-172 SS1)</name>
    <dbReference type="NCBI Taxonomy" id="930990"/>
    <lineage>
        <taxon>Eukaryota</taxon>
        <taxon>Fungi</taxon>
        <taxon>Dikarya</taxon>
        <taxon>Basidiomycota</taxon>
        <taxon>Agaricomycotina</taxon>
        <taxon>Agaricomycetes</taxon>
        <taxon>Cantharellales</taxon>
        <taxon>Botryobasidiaceae</taxon>
        <taxon>Botryobasidium</taxon>
    </lineage>
</organism>
<accession>A0A067N3M7</accession>
<evidence type="ECO:0000313" key="1">
    <source>
        <dbReference type="EMBL" id="KDQ18336.1"/>
    </source>
</evidence>
<proteinExistence type="predicted"/>
<dbReference type="Proteomes" id="UP000027195">
    <property type="component" value="Unassembled WGS sequence"/>
</dbReference>
<dbReference type="HOGENOM" id="CLU_1038250_0_0_1"/>
<keyword evidence="2" id="KW-1185">Reference proteome</keyword>
<evidence type="ECO:0000313" key="2">
    <source>
        <dbReference type="Proteomes" id="UP000027195"/>
    </source>
</evidence>
<dbReference type="AlphaFoldDB" id="A0A067N3M7"/>